<dbReference type="InterPro" id="IPR008928">
    <property type="entry name" value="6-hairpin_glycosidase_sf"/>
</dbReference>
<gene>
    <name evidence="5" type="ORF">EDD80_10752</name>
</gene>
<dbReference type="OrthoDB" id="428577at2"/>
<dbReference type="InterPro" id="IPR012341">
    <property type="entry name" value="6hp_glycosidase-like_sf"/>
</dbReference>
<protein>
    <submittedName>
        <fullName evidence="5">Glycosyl hydrolase family 88</fullName>
    </submittedName>
</protein>
<dbReference type="GO" id="GO:0000272">
    <property type="term" value="P:polysaccharide catabolic process"/>
    <property type="evidence" value="ECO:0007669"/>
    <property type="project" value="TreeGrafter"/>
</dbReference>
<feature type="binding site" evidence="4">
    <location>
        <position position="122"/>
    </location>
    <ligand>
        <name>substrate</name>
    </ligand>
</feature>
<proteinExistence type="inferred from homology"/>
<evidence type="ECO:0000256" key="4">
    <source>
        <dbReference type="PIRSR" id="PIRSR610905-2"/>
    </source>
</evidence>
<dbReference type="PANTHER" id="PTHR36845:SF1">
    <property type="entry name" value="HYDROLASE, PUTATIVE (AFU_ORTHOLOGUE AFUA_7G05090)-RELATED"/>
    <property type="match status" value="1"/>
</dbReference>
<evidence type="ECO:0000256" key="2">
    <source>
        <dbReference type="ARBA" id="ARBA00038358"/>
    </source>
</evidence>
<accession>A0A4R3KQM6</accession>
<keyword evidence="6" id="KW-1185">Reference proteome</keyword>
<dbReference type="GO" id="GO:0052757">
    <property type="term" value="F:chondroitin hydrolase activity"/>
    <property type="evidence" value="ECO:0007669"/>
    <property type="project" value="TreeGrafter"/>
</dbReference>
<feature type="binding site" evidence="4">
    <location>
        <position position="242"/>
    </location>
    <ligand>
        <name>substrate</name>
    </ligand>
</feature>
<organism evidence="5 6">
    <name type="scientific">Anseongella ginsenosidimutans</name>
    <dbReference type="NCBI Taxonomy" id="496056"/>
    <lineage>
        <taxon>Bacteria</taxon>
        <taxon>Pseudomonadati</taxon>
        <taxon>Bacteroidota</taxon>
        <taxon>Sphingobacteriia</taxon>
        <taxon>Sphingobacteriales</taxon>
        <taxon>Sphingobacteriaceae</taxon>
        <taxon>Anseongella</taxon>
    </lineage>
</organism>
<dbReference type="PROSITE" id="PS51257">
    <property type="entry name" value="PROKAR_LIPOPROTEIN"/>
    <property type="match status" value="1"/>
</dbReference>
<dbReference type="SUPFAM" id="SSF48208">
    <property type="entry name" value="Six-hairpin glycosidases"/>
    <property type="match status" value="1"/>
</dbReference>
<evidence type="ECO:0000256" key="1">
    <source>
        <dbReference type="ARBA" id="ARBA00022801"/>
    </source>
</evidence>
<dbReference type="Proteomes" id="UP000295807">
    <property type="component" value="Unassembled WGS sequence"/>
</dbReference>
<dbReference type="InterPro" id="IPR010905">
    <property type="entry name" value="Glyco_hydro_88"/>
</dbReference>
<evidence type="ECO:0000256" key="3">
    <source>
        <dbReference type="PIRSR" id="PIRSR610905-1"/>
    </source>
</evidence>
<evidence type="ECO:0000313" key="5">
    <source>
        <dbReference type="EMBL" id="TCS86519.1"/>
    </source>
</evidence>
<reference evidence="5 6" key="1">
    <citation type="submission" date="2019-03" db="EMBL/GenBank/DDBJ databases">
        <title>Genomic Encyclopedia of Type Strains, Phase IV (KMG-IV): sequencing the most valuable type-strain genomes for metagenomic binning, comparative biology and taxonomic classification.</title>
        <authorList>
            <person name="Goeker M."/>
        </authorList>
    </citation>
    <scope>NUCLEOTIDE SEQUENCE [LARGE SCALE GENOMIC DNA]</scope>
    <source>
        <strain evidence="5 6">DSM 21100</strain>
    </source>
</reference>
<dbReference type="Gene3D" id="1.50.10.10">
    <property type="match status" value="1"/>
</dbReference>
<dbReference type="EMBL" id="SMAD01000007">
    <property type="protein sequence ID" value="TCS86519.1"/>
    <property type="molecule type" value="Genomic_DNA"/>
</dbReference>
<keyword evidence="1 5" id="KW-0378">Hydrolase</keyword>
<sequence length="402" mass="45054">MNRSVFYPLLLLILAGTLLSACRVKQAGKTGLDAQFVDENLQSAIAQYKVMMEGLPDDRLPKSYTAAQDELVTSGSGSWTSGFYPGTLLLLYEFSKDESLLEEAKKKLAIIEKEKNNRGTHDLGFMLYCSFGNALRLTGDTAYKKVLLTGAGSLSSRFDPEVGCIKSWDHNGDKWKFPVIIDNMMNLEFLSWASRESGNPEYLDIALNHANTTIENHFRPDNSSWHVVDYDPETGEVRGKQTHQGAADESAWARGQAWGLYGYTMMYRETEKKPYLDQAKKIAAFMLKHPNLPEDGIPYWDFDAPGIPDTYRDASAGAIMASALLELNHITGDREYLAAAEKMIRSLSGEKYKAPVGENGGFILLHSVGHLPGNSEVDVPLSYADYYYIEALMRYKKWFLEK</sequence>
<evidence type="ECO:0000313" key="6">
    <source>
        <dbReference type="Proteomes" id="UP000295807"/>
    </source>
</evidence>
<name>A0A4R3KQM6_9SPHI</name>
<dbReference type="PANTHER" id="PTHR36845">
    <property type="entry name" value="HYDROLASE, PUTATIVE (AFU_ORTHOLOGUE AFUA_7G05090)-RELATED"/>
    <property type="match status" value="1"/>
</dbReference>
<feature type="active site" description="Nucleophile" evidence="3">
    <location>
        <position position="122"/>
    </location>
</feature>
<dbReference type="AlphaFoldDB" id="A0A4R3KQM6"/>
<feature type="binding site" evidence="4">
    <location>
        <position position="258"/>
    </location>
    <ligand>
        <name>substrate</name>
    </ligand>
</feature>
<dbReference type="InterPro" id="IPR052369">
    <property type="entry name" value="UG_Glycosaminoglycan_Hydrolase"/>
</dbReference>
<feature type="binding site" evidence="4">
    <location>
        <position position="254"/>
    </location>
    <ligand>
        <name>substrate</name>
    </ligand>
</feature>
<comment type="caution">
    <text evidence="5">The sequence shown here is derived from an EMBL/GenBank/DDBJ whole genome shotgun (WGS) entry which is preliminary data.</text>
</comment>
<dbReference type="Pfam" id="PF07470">
    <property type="entry name" value="Glyco_hydro_88"/>
    <property type="match status" value="1"/>
</dbReference>
<feature type="binding site" evidence="4">
    <location>
        <position position="182"/>
    </location>
    <ligand>
        <name>substrate</name>
    </ligand>
</feature>
<dbReference type="RefSeq" id="WP_132129531.1">
    <property type="nucleotide sequence ID" value="NZ_CP042432.1"/>
</dbReference>
<feature type="active site" description="Proton donor" evidence="3">
    <location>
        <position position="182"/>
    </location>
</feature>
<comment type="similarity">
    <text evidence="2">Belongs to the glycosyl hydrolase 88 family.</text>
</comment>